<keyword evidence="3" id="KW-1185">Reference proteome</keyword>
<dbReference type="AlphaFoldDB" id="A0QWS7"/>
<reference evidence="2 3" key="1">
    <citation type="submission" date="2006-10" db="EMBL/GenBank/DDBJ databases">
        <authorList>
            <person name="Fleischmann R.D."/>
            <person name="Dodson R.J."/>
            <person name="Haft D.H."/>
            <person name="Merkel J.S."/>
            <person name="Nelson W.C."/>
            <person name="Fraser C.M."/>
        </authorList>
    </citation>
    <scope>NUCLEOTIDE SEQUENCE [LARGE SCALE GENOMIC DNA]</scope>
    <source>
        <strain evidence="3">ATCC 700084 / mc(2)155</strain>
    </source>
</reference>
<dbReference type="KEGG" id="msm:MSMEG_3049"/>
<feature type="region of interest" description="Disordered" evidence="1">
    <location>
        <begin position="40"/>
        <end position="68"/>
    </location>
</feature>
<dbReference type="EMBL" id="CP000480">
    <property type="protein sequence ID" value="ABK71209.1"/>
    <property type="molecule type" value="Genomic_DNA"/>
</dbReference>
<organism evidence="2 3">
    <name type="scientific">Mycolicibacterium smegmatis (strain ATCC 700084 / mc(2)155)</name>
    <name type="common">Mycobacterium smegmatis</name>
    <dbReference type="NCBI Taxonomy" id="246196"/>
    <lineage>
        <taxon>Bacteria</taxon>
        <taxon>Bacillati</taxon>
        <taxon>Actinomycetota</taxon>
        <taxon>Actinomycetes</taxon>
        <taxon>Mycobacteriales</taxon>
        <taxon>Mycobacteriaceae</taxon>
        <taxon>Mycolicibacterium</taxon>
    </lineage>
</organism>
<name>A0QWS7_MYCS2</name>
<evidence type="ECO:0000313" key="3">
    <source>
        <dbReference type="Proteomes" id="UP000000757"/>
    </source>
</evidence>
<dbReference type="Proteomes" id="UP000000757">
    <property type="component" value="Chromosome"/>
</dbReference>
<proteinExistence type="predicted"/>
<evidence type="ECO:0000256" key="1">
    <source>
        <dbReference type="SAM" id="MobiDB-lite"/>
    </source>
</evidence>
<sequence>MAPAEENFRWSRRVGRVEALTGGSNDAVETFHDAAIHATQMHEPPEQPSPVAYSTHAPTTGRRCTSRP</sequence>
<evidence type="ECO:0000313" key="2">
    <source>
        <dbReference type="EMBL" id="ABK71209.1"/>
    </source>
</evidence>
<gene>
    <name evidence="2" type="ordered locus">MSMEG_3049</name>
</gene>
<accession>A0QWS7</accession>
<protein>
    <submittedName>
        <fullName evidence="2">Uncharacterized protein</fullName>
    </submittedName>
</protein>